<proteinExistence type="predicted"/>
<feature type="region of interest" description="Disordered" evidence="1">
    <location>
        <begin position="178"/>
        <end position="203"/>
    </location>
</feature>
<dbReference type="EMBL" id="SMFZ01000001">
    <property type="protein sequence ID" value="TCK26519.1"/>
    <property type="molecule type" value="Genomic_DNA"/>
</dbReference>
<dbReference type="Gene3D" id="1.10.260.40">
    <property type="entry name" value="lambda repressor-like DNA-binding domains"/>
    <property type="match status" value="1"/>
</dbReference>
<sequence>METSTAPVTGGRRIAGLDVVGLVRAARRRADTSQREMAEKAGLAASTVGRIEAGSLHPSLAVLEAVLAAAGIRLVAVGPDGKAVPPMLDAPDHNLRDGAGRRYPSHLDVIIDPTGWDWWGGRYGLARPPETFLRDRERRDVQRRRSRWEVRVALLYGIPPPMTVEQWVRAQKARRGRRRAAPVIDRTGGGSRAGPVGAGTFAP</sequence>
<dbReference type="Proteomes" id="UP000295560">
    <property type="component" value="Unassembled WGS sequence"/>
</dbReference>
<dbReference type="SUPFAM" id="SSF47413">
    <property type="entry name" value="lambda repressor-like DNA-binding domains"/>
    <property type="match status" value="1"/>
</dbReference>
<name>A0A4R1I215_PSEEN</name>
<dbReference type="InterPro" id="IPR010982">
    <property type="entry name" value="Lambda_DNA-bd_dom_sf"/>
</dbReference>
<dbReference type="InterPro" id="IPR001387">
    <property type="entry name" value="Cro/C1-type_HTH"/>
</dbReference>
<comment type="caution">
    <text evidence="3">The sequence shown here is derived from an EMBL/GenBank/DDBJ whole genome shotgun (WGS) entry which is preliminary data.</text>
</comment>
<keyword evidence="4" id="KW-1185">Reference proteome</keyword>
<dbReference type="RefSeq" id="WP_132423885.1">
    <property type="nucleotide sequence ID" value="NZ_SMFZ01000001.1"/>
</dbReference>
<dbReference type="Pfam" id="PF01381">
    <property type="entry name" value="HTH_3"/>
    <property type="match status" value="1"/>
</dbReference>
<dbReference type="AlphaFoldDB" id="A0A4R1I215"/>
<protein>
    <submittedName>
        <fullName evidence="3">Helix-turn-helix protein</fullName>
    </submittedName>
</protein>
<gene>
    <name evidence="3" type="ORF">EV378_2356</name>
</gene>
<dbReference type="GO" id="GO:0003677">
    <property type="term" value="F:DNA binding"/>
    <property type="evidence" value="ECO:0007669"/>
    <property type="project" value="InterPro"/>
</dbReference>
<dbReference type="PROSITE" id="PS50943">
    <property type="entry name" value="HTH_CROC1"/>
    <property type="match status" value="1"/>
</dbReference>
<evidence type="ECO:0000256" key="1">
    <source>
        <dbReference type="SAM" id="MobiDB-lite"/>
    </source>
</evidence>
<dbReference type="OrthoDB" id="3403264at2"/>
<evidence type="ECO:0000259" key="2">
    <source>
        <dbReference type="PROSITE" id="PS50943"/>
    </source>
</evidence>
<organism evidence="3 4">
    <name type="scientific">Pseudonocardia endophytica</name>
    <dbReference type="NCBI Taxonomy" id="401976"/>
    <lineage>
        <taxon>Bacteria</taxon>
        <taxon>Bacillati</taxon>
        <taxon>Actinomycetota</taxon>
        <taxon>Actinomycetes</taxon>
        <taxon>Pseudonocardiales</taxon>
        <taxon>Pseudonocardiaceae</taxon>
        <taxon>Pseudonocardia</taxon>
    </lineage>
</organism>
<feature type="domain" description="HTH cro/C1-type" evidence="2">
    <location>
        <begin position="23"/>
        <end position="77"/>
    </location>
</feature>
<reference evidence="3 4" key="1">
    <citation type="submission" date="2019-03" db="EMBL/GenBank/DDBJ databases">
        <title>Sequencing the genomes of 1000 actinobacteria strains.</title>
        <authorList>
            <person name="Klenk H.-P."/>
        </authorList>
    </citation>
    <scope>NUCLEOTIDE SEQUENCE [LARGE SCALE GENOMIC DNA]</scope>
    <source>
        <strain evidence="3 4">DSM 44969</strain>
    </source>
</reference>
<evidence type="ECO:0000313" key="4">
    <source>
        <dbReference type="Proteomes" id="UP000295560"/>
    </source>
</evidence>
<dbReference type="CDD" id="cd00093">
    <property type="entry name" value="HTH_XRE"/>
    <property type="match status" value="1"/>
</dbReference>
<feature type="compositionally biased region" description="Low complexity" evidence="1">
    <location>
        <begin position="193"/>
        <end position="203"/>
    </location>
</feature>
<evidence type="ECO:0000313" key="3">
    <source>
        <dbReference type="EMBL" id="TCK26519.1"/>
    </source>
</evidence>
<accession>A0A4R1I215</accession>
<dbReference type="SMART" id="SM00530">
    <property type="entry name" value="HTH_XRE"/>
    <property type="match status" value="1"/>
</dbReference>